<evidence type="ECO:0000313" key="1">
    <source>
        <dbReference type="EMBL" id="GFE26646.1"/>
    </source>
</evidence>
<dbReference type="GeneID" id="301336510"/>
<name>A0A640TXE4_STRNI</name>
<keyword evidence="4" id="KW-1185">Reference proteome</keyword>
<gene>
    <name evidence="1" type="ORF">Sliba_70990</name>
    <name evidence="2" type="ORF">STRNI_007368</name>
</gene>
<dbReference type="EMBL" id="BLIP01000003">
    <property type="protein sequence ID" value="GFE26646.1"/>
    <property type="molecule type" value="Genomic_DNA"/>
</dbReference>
<evidence type="ECO:0000313" key="2">
    <source>
        <dbReference type="EMBL" id="WAU08641.1"/>
    </source>
</evidence>
<proteinExistence type="predicted"/>
<protein>
    <submittedName>
        <fullName evidence="1">Uncharacterized protein</fullName>
    </submittedName>
</protein>
<reference evidence="1 3" key="1">
    <citation type="submission" date="2019-12" db="EMBL/GenBank/DDBJ databases">
        <title>Whole genome shotgun sequence of Streptomyces libani subsp. libani NBRC 13452.</title>
        <authorList>
            <person name="Ichikawa N."/>
            <person name="Kimura A."/>
            <person name="Kitahashi Y."/>
            <person name="Komaki H."/>
            <person name="Tamura T."/>
        </authorList>
    </citation>
    <scope>NUCLEOTIDE SEQUENCE [LARGE SCALE GENOMIC DNA]</scope>
    <source>
        <strain evidence="1 3">NBRC 13452</strain>
    </source>
</reference>
<reference evidence="2 4" key="2">
    <citation type="submission" date="2022-12" db="EMBL/GenBank/DDBJ databases">
        <authorList>
            <person name="Ruckert C."/>
            <person name="Busche T."/>
            <person name="Kalinowski J."/>
            <person name="Wittmann C."/>
        </authorList>
    </citation>
    <scope>NUCLEOTIDE SEQUENCE [LARGE SCALE GENOMIC DNA]</scope>
    <source>
        <strain evidence="2 4">DSM 40276</strain>
    </source>
</reference>
<accession>A0A640TXE4</accession>
<dbReference type="EMBL" id="CP114203">
    <property type="protein sequence ID" value="WAU08641.1"/>
    <property type="molecule type" value="Genomic_DNA"/>
</dbReference>
<dbReference type="AlphaFoldDB" id="A0A640TXE4"/>
<dbReference type="RefSeq" id="WP_159491074.1">
    <property type="nucleotide sequence ID" value="NZ_BLIP01000003.1"/>
</dbReference>
<organism evidence="1 3">
    <name type="scientific">Streptomyces nigrescens</name>
    <dbReference type="NCBI Taxonomy" id="1920"/>
    <lineage>
        <taxon>Bacteria</taxon>
        <taxon>Bacillati</taxon>
        <taxon>Actinomycetota</taxon>
        <taxon>Actinomycetes</taxon>
        <taxon>Kitasatosporales</taxon>
        <taxon>Streptomycetaceae</taxon>
        <taxon>Streptomyces</taxon>
    </lineage>
</organism>
<sequence>MNLSFEKPPAYDLGADADLGMWLSEWGEYADRIVHLGPDDGRDHGQLCWDVLKPTGLLAPHCGQCKHRHGGPRGPKEMESALRRRIPPSEVSPWLAATLIRHLVYWDLGDGPMRPVADALADGLAELLGPDAQWRANGCAAYREGRDGNVSWMPVTEATFDAAVVGIGGGHAVVVVAVGED</sequence>
<dbReference type="Proteomes" id="UP001210169">
    <property type="component" value="Chromosome"/>
</dbReference>
<evidence type="ECO:0000313" key="3">
    <source>
        <dbReference type="Proteomes" id="UP000429552"/>
    </source>
</evidence>
<evidence type="ECO:0000313" key="4">
    <source>
        <dbReference type="Proteomes" id="UP001210169"/>
    </source>
</evidence>
<dbReference type="Proteomes" id="UP000429552">
    <property type="component" value="Unassembled WGS sequence"/>
</dbReference>